<dbReference type="InterPro" id="IPR052032">
    <property type="entry name" value="ATP-dep_AA_Ligase"/>
</dbReference>
<dbReference type="SUPFAM" id="SSF56059">
    <property type="entry name" value="Glutathione synthetase ATP-binding domain-like"/>
    <property type="match status" value="1"/>
</dbReference>
<evidence type="ECO:0000256" key="4">
    <source>
        <dbReference type="PROSITE-ProRule" id="PRU00409"/>
    </source>
</evidence>
<evidence type="ECO:0000259" key="5">
    <source>
        <dbReference type="PROSITE" id="PS50975"/>
    </source>
</evidence>
<dbReference type="OrthoDB" id="9803907at2"/>
<evidence type="ECO:0000313" key="6">
    <source>
        <dbReference type="EMBL" id="CDG15950.1"/>
    </source>
</evidence>
<dbReference type="EMBL" id="VNHN01000126">
    <property type="protein sequence ID" value="TYO93378.1"/>
    <property type="molecule type" value="Genomic_DNA"/>
</dbReference>
<dbReference type="GO" id="GO:0016874">
    <property type="term" value="F:ligase activity"/>
    <property type="evidence" value="ECO:0007669"/>
    <property type="project" value="UniProtKB-KW"/>
</dbReference>
<evidence type="ECO:0000256" key="3">
    <source>
        <dbReference type="ARBA" id="ARBA00022840"/>
    </source>
</evidence>
<organism evidence="6 8">
    <name type="scientific">Xenorhabdus doucetiae</name>
    <dbReference type="NCBI Taxonomy" id="351671"/>
    <lineage>
        <taxon>Bacteria</taxon>
        <taxon>Pseudomonadati</taxon>
        <taxon>Pseudomonadota</taxon>
        <taxon>Gammaproteobacteria</taxon>
        <taxon>Enterobacterales</taxon>
        <taxon>Morganellaceae</taxon>
        <taxon>Xenorhabdus</taxon>
    </lineage>
</organism>
<evidence type="ECO:0000313" key="9">
    <source>
        <dbReference type="Proteomes" id="UP000324170"/>
    </source>
</evidence>
<evidence type="ECO:0000313" key="7">
    <source>
        <dbReference type="EMBL" id="TYO93378.1"/>
    </source>
</evidence>
<accession>A0A068QQ40</accession>
<dbReference type="Pfam" id="PF13535">
    <property type="entry name" value="ATP-grasp_4"/>
    <property type="match status" value="1"/>
</dbReference>
<feature type="domain" description="ATP-grasp" evidence="5">
    <location>
        <begin position="114"/>
        <end position="312"/>
    </location>
</feature>
<dbReference type="PANTHER" id="PTHR43585:SF2">
    <property type="entry name" value="ATP-GRASP ENZYME FSQD"/>
    <property type="match status" value="1"/>
</dbReference>
<protein>
    <submittedName>
        <fullName evidence="7">ATP-grasp domain-containing protein</fullName>
    </submittedName>
</protein>
<reference evidence="6 8" key="1">
    <citation type="submission" date="2013-07" db="EMBL/GenBank/DDBJ databases">
        <authorList>
            <person name="Genoscope - CEA"/>
        </authorList>
    </citation>
    <scope>NUCLEOTIDE SEQUENCE [LARGE SCALE GENOMIC DNA]</scope>
    <source>
        <strain evidence="6">FRM16</strain>
        <strain evidence="8">FRM16 / DSM 17909</strain>
    </source>
</reference>
<evidence type="ECO:0000256" key="2">
    <source>
        <dbReference type="ARBA" id="ARBA00022741"/>
    </source>
</evidence>
<gene>
    <name evidence="7" type="ORF">LY16_03654</name>
    <name evidence="6" type="ORF">XDD1_0239</name>
</gene>
<dbReference type="GO" id="GO:0005524">
    <property type="term" value="F:ATP binding"/>
    <property type="evidence" value="ECO:0007669"/>
    <property type="project" value="UniProtKB-UniRule"/>
</dbReference>
<dbReference type="EMBL" id="FO704550">
    <property type="protein sequence ID" value="CDG15950.1"/>
    <property type="molecule type" value="Genomic_DNA"/>
</dbReference>
<dbReference type="InterPro" id="IPR011761">
    <property type="entry name" value="ATP-grasp"/>
</dbReference>
<keyword evidence="3 4" id="KW-0067">ATP-binding</keyword>
<dbReference type="STRING" id="351671.XDD1_0239"/>
<keyword evidence="9" id="KW-1185">Reference proteome</keyword>
<dbReference type="RefSeq" id="WP_045968014.1">
    <property type="nucleotide sequence ID" value="NZ_CAWOYN010000126.1"/>
</dbReference>
<proteinExistence type="predicted"/>
<sequence length="358" mass="40593">MFLICNYWFDIYKALDSLGQNYIAIIESCNVHNVHSSHEITGCMKGKFIIPTIDSIESLTSIVNTIKLSGLDIERVISIGELSQYSAGFLTDQLKCGGLSFDAINLTRDKRLMKTKFKELGLPCANFYSYQDNNHFSMFSYPLVAKPACGFALFNTKLMHNSDQLNDYVNNFKEFKDPHLISNAIIIEDFVDGDEYVADCFISSNQVMFLSISKDNLPCMNVTNEAVRFDSAEYLNIKLNSELYKCIHNYYSKIISGFNINACICHMELFINKSGEVIVSEVATRPGGSHFNHLAKHVYGKTLYEIWFEGILNPNEEILHELEPDDFFTIVNMIPQENGKLASLPTLNSLSDYRTLVS</sequence>
<evidence type="ECO:0000256" key="1">
    <source>
        <dbReference type="ARBA" id="ARBA00022598"/>
    </source>
</evidence>
<dbReference type="Proteomes" id="UP000324170">
    <property type="component" value="Unassembled WGS sequence"/>
</dbReference>
<dbReference type="PANTHER" id="PTHR43585">
    <property type="entry name" value="FUMIPYRROLE BIOSYNTHESIS PROTEIN C"/>
    <property type="match status" value="1"/>
</dbReference>
<dbReference type="GO" id="GO:0046872">
    <property type="term" value="F:metal ion binding"/>
    <property type="evidence" value="ECO:0007669"/>
    <property type="project" value="InterPro"/>
</dbReference>
<dbReference type="Proteomes" id="UP000032721">
    <property type="component" value="Chromosome"/>
</dbReference>
<keyword evidence="1" id="KW-0436">Ligase</keyword>
<name>A0A068QQ40_9GAMM</name>
<dbReference type="KEGG" id="xdo:XDD1_0239"/>
<dbReference type="Gene3D" id="3.30.470.20">
    <property type="entry name" value="ATP-grasp fold, B domain"/>
    <property type="match status" value="1"/>
</dbReference>
<reference evidence="7 9" key="2">
    <citation type="submission" date="2019-07" db="EMBL/GenBank/DDBJ databases">
        <title>Genomic Encyclopedia of Type Strains, Phase I: the one thousand microbial genomes (KMG-I) project.</title>
        <authorList>
            <person name="Kyrpides N."/>
        </authorList>
    </citation>
    <scope>NUCLEOTIDE SEQUENCE [LARGE SCALE GENOMIC DNA]</scope>
    <source>
        <strain evidence="7 9">DSM 17909</strain>
    </source>
</reference>
<dbReference type="AlphaFoldDB" id="A0A068QQ40"/>
<evidence type="ECO:0000313" key="8">
    <source>
        <dbReference type="Proteomes" id="UP000032721"/>
    </source>
</evidence>
<dbReference type="HOGENOM" id="CLU_029016_6_3_6"/>
<keyword evidence="2 4" id="KW-0547">Nucleotide-binding</keyword>
<dbReference type="PROSITE" id="PS50975">
    <property type="entry name" value="ATP_GRASP"/>
    <property type="match status" value="1"/>
</dbReference>